<dbReference type="Pfam" id="PF00501">
    <property type="entry name" value="AMP-binding"/>
    <property type="match status" value="1"/>
</dbReference>
<dbReference type="Pfam" id="PF00668">
    <property type="entry name" value="Condensation"/>
    <property type="match status" value="1"/>
</dbReference>
<protein>
    <recommendedName>
        <fullName evidence="4">Carrier domain-containing protein</fullName>
    </recommendedName>
</protein>
<sequence>MPLCTTTNAVNCVAIPRQPHDLAYIIFTSGTTGKPKGVQVRHESAINILVHLAQTMGLKPDCRFLQLLNIAFDGCLIELFSTFFAGGTIVLSQADALTDLHKVSSCLVTPSLLAALESQDYPNLRAIGSCGEALPWSTAAQWQPNRRMVNIYGPTEITISSHVEPVNVAECVTLGGPVPNTRCYVLDQQHQPVPIGVSGEICIAGLGVSDGYLNRPDLTAKSFVPNPFDSGQIYLTGDLGCWLPNGKIKYLGRKDFQVKLRGFRIELGEVEQTIMKHPSVTAACAIAQDGNLVAFVAPFTCDPQSITQLISQSLPPYMVPAAIVPLDALPLTRIGKVDRKALPRVDFDELYHQDIVPPQTPVEIALVGMLAEVLRLNGDQISTSSTFFQLGGNSLTAIRLVAKCRQHGFVLAMADINRTHTIAQLAKRMESQSATADREPYPIASGPVRLTPIQREFLAEGYQWPQAYQSPFVFQCSTVHDRSTWQRVVAQLLSYHDMLRFHLTGECDSLGASMGVIEPSLAASRVLDFCEAATEADLRAVAFEACAKVDYRLGPICQFRVITMQQQQFFLSAVHHLIFDLVSSTILVDDLASLLQNQPLPPKTLSYAAWSDTLHTLAQELDV</sequence>
<dbReference type="AlphaFoldDB" id="A0A9W8B1Q9"/>
<dbReference type="Gene3D" id="3.30.559.10">
    <property type="entry name" value="Chloramphenicol acetyltransferase-like domain"/>
    <property type="match status" value="1"/>
</dbReference>
<evidence type="ECO:0000259" key="4">
    <source>
        <dbReference type="PROSITE" id="PS50075"/>
    </source>
</evidence>
<evidence type="ECO:0000256" key="1">
    <source>
        <dbReference type="ARBA" id="ARBA00022450"/>
    </source>
</evidence>
<dbReference type="InterPro" id="IPR000873">
    <property type="entry name" value="AMP-dep_synth/lig_dom"/>
</dbReference>
<keyword evidence="2" id="KW-0597">Phosphoprotein</keyword>
<dbReference type="PRINTS" id="PR00154">
    <property type="entry name" value="AMPBINDING"/>
</dbReference>
<dbReference type="GO" id="GO:0043041">
    <property type="term" value="P:amino acid activation for nonribosomal peptide biosynthetic process"/>
    <property type="evidence" value="ECO:0007669"/>
    <property type="project" value="TreeGrafter"/>
</dbReference>
<dbReference type="OrthoDB" id="329835at2759"/>
<dbReference type="SUPFAM" id="SSF47336">
    <property type="entry name" value="ACP-like"/>
    <property type="match status" value="1"/>
</dbReference>
<dbReference type="Proteomes" id="UP001151582">
    <property type="component" value="Unassembled WGS sequence"/>
</dbReference>
<dbReference type="PANTHER" id="PTHR45527:SF1">
    <property type="entry name" value="FATTY ACID SYNTHASE"/>
    <property type="match status" value="1"/>
</dbReference>
<organism evidence="5 6">
    <name type="scientific">Dimargaris verticillata</name>
    <dbReference type="NCBI Taxonomy" id="2761393"/>
    <lineage>
        <taxon>Eukaryota</taxon>
        <taxon>Fungi</taxon>
        <taxon>Fungi incertae sedis</taxon>
        <taxon>Zoopagomycota</taxon>
        <taxon>Kickxellomycotina</taxon>
        <taxon>Dimargaritomycetes</taxon>
        <taxon>Dimargaritales</taxon>
        <taxon>Dimargaritaceae</taxon>
        <taxon>Dimargaris</taxon>
    </lineage>
</organism>
<dbReference type="InterPro" id="IPR042099">
    <property type="entry name" value="ANL_N_sf"/>
</dbReference>
<keyword evidence="1" id="KW-0596">Phosphopantetheine</keyword>
<evidence type="ECO:0000313" key="5">
    <source>
        <dbReference type="EMBL" id="KAJ1971377.1"/>
    </source>
</evidence>
<dbReference type="InterPro" id="IPR025110">
    <property type="entry name" value="AMP-bd_C"/>
</dbReference>
<dbReference type="Gene3D" id="1.10.1200.10">
    <property type="entry name" value="ACP-like"/>
    <property type="match status" value="1"/>
</dbReference>
<dbReference type="SUPFAM" id="SSF56801">
    <property type="entry name" value="Acetyl-CoA synthetase-like"/>
    <property type="match status" value="1"/>
</dbReference>
<dbReference type="InterPro" id="IPR001242">
    <property type="entry name" value="Condensation_dom"/>
</dbReference>
<dbReference type="InterPro" id="IPR009081">
    <property type="entry name" value="PP-bd_ACP"/>
</dbReference>
<gene>
    <name evidence="5" type="ORF">H4R34_005766</name>
</gene>
<evidence type="ECO:0000256" key="2">
    <source>
        <dbReference type="ARBA" id="ARBA00022553"/>
    </source>
</evidence>
<comment type="caution">
    <text evidence="5">The sequence shown here is derived from an EMBL/GenBank/DDBJ whole genome shotgun (WGS) entry which is preliminary data.</text>
</comment>
<proteinExistence type="predicted"/>
<reference evidence="5" key="1">
    <citation type="submission" date="2022-07" db="EMBL/GenBank/DDBJ databases">
        <title>Phylogenomic reconstructions and comparative analyses of Kickxellomycotina fungi.</title>
        <authorList>
            <person name="Reynolds N.K."/>
            <person name="Stajich J.E."/>
            <person name="Barry K."/>
            <person name="Grigoriev I.V."/>
            <person name="Crous P."/>
            <person name="Smith M.E."/>
        </authorList>
    </citation>
    <scope>NUCLEOTIDE SEQUENCE</scope>
    <source>
        <strain evidence="5">RSA 567</strain>
    </source>
</reference>
<feature type="non-terminal residue" evidence="5">
    <location>
        <position position="623"/>
    </location>
</feature>
<dbReference type="Pfam" id="PF13193">
    <property type="entry name" value="AMP-binding_C"/>
    <property type="match status" value="1"/>
</dbReference>
<dbReference type="Gene3D" id="3.30.300.30">
    <property type="match status" value="1"/>
</dbReference>
<dbReference type="PROSITE" id="PS00455">
    <property type="entry name" value="AMP_BINDING"/>
    <property type="match status" value="1"/>
</dbReference>
<accession>A0A9W8B1Q9</accession>
<dbReference type="PROSITE" id="PS50075">
    <property type="entry name" value="CARRIER"/>
    <property type="match status" value="1"/>
</dbReference>
<evidence type="ECO:0000256" key="3">
    <source>
        <dbReference type="ARBA" id="ARBA00022598"/>
    </source>
</evidence>
<evidence type="ECO:0000313" key="6">
    <source>
        <dbReference type="Proteomes" id="UP001151582"/>
    </source>
</evidence>
<dbReference type="GO" id="GO:0005737">
    <property type="term" value="C:cytoplasm"/>
    <property type="evidence" value="ECO:0007669"/>
    <property type="project" value="TreeGrafter"/>
</dbReference>
<dbReference type="EMBL" id="JANBQB010001399">
    <property type="protein sequence ID" value="KAJ1971377.1"/>
    <property type="molecule type" value="Genomic_DNA"/>
</dbReference>
<dbReference type="InterPro" id="IPR045851">
    <property type="entry name" value="AMP-bd_C_sf"/>
</dbReference>
<dbReference type="GO" id="GO:0031177">
    <property type="term" value="F:phosphopantetheine binding"/>
    <property type="evidence" value="ECO:0007669"/>
    <property type="project" value="TreeGrafter"/>
</dbReference>
<keyword evidence="3" id="KW-0436">Ligase</keyword>
<name>A0A9W8B1Q9_9FUNG</name>
<dbReference type="SUPFAM" id="SSF52777">
    <property type="entry name" value="CoA-dependent acyltransferases"/>
    <property type="match status" value="1"/>
</dbReference>
<dbReference type="GO" id="GO:0016874">
    <property type="term" value="F:ligase activity"/>
    <property type="evidence" value="ECO:0007669"/>
    <property type="project" value="UniProtKB-KW"/>
</dbReference>
<dbReference type="PANTHER" id="PTHR45527">
    <property type="entry name" value="NONRIBOSOMAL PEPTIDE SYNTHETASE"/>
    <property type="match status" value="1"/>
</dbReference>
<dbReference type="InterPro" id="IPR036736">
    <property type="entry name" value="ACP-like_sf"/>
</dbReference>
<dbReference type="InterPro" id="IPR020845">
    <property type="entry name" value="AMP-binding_CS"/>
</dbReference>
<dbReference type="InterPro" id="IPR020459">
    <property type="entry name" value="AMP-binding"/>
</dbReference>
<dbReference type="GO" id="GO:0044550">
    <property type="term" value="P:secondary metabolite biosynthetic process"/>
    <property type="evidence" value="ECO:0007669"/>
    <property type="project" value="TreeGrafter"/>
</dbReference>
<dbReference type="CDD" id="cd05930">
    <property type="entry name" value="A_NRPS"/>
    <property type="match status" value="1"/>
</dbReference>
<keyword evidence="6" id="KW-1185">Reference proteome</keyword>
<feature type="domain" description="Carrier" evidence="4">
    <location>
        <begin position="357"/>
        <end position="433"/>
    </location>
</feature>
<dbReference type="InterPro" id="IPR023213">
    <property type="entry name" value="CAT-like_dom_sf"/>
</dbReference>
<dbReference type="Gene3D" id="3.40.50.12780">
    <property type="entry name" value="N-terminal domain of ligase-like"/>
    <property type="match status" value="1"/>
</dbReference>
<dbReference type="Pfam" id="PF00550">
    <property type="entry name" value="PP-binding"/>
    <property type="match status" value="1"/>
</dbReference>